<dbReference type="GO" id="GO:0005783">
    <property type="term" value="C:endoplasmic reticulum"/>
    <property type="evidence" value="ECO:0007669"/>
    <property type="project" value="UniProtKB-SubCell"/>
</dbReference>
<evidence type="ECO:0000256" key="5">
    <source>
        <dbReference type="ARBA" id="ARBA00022824"/>
    </source>
</evidence>
<sequence length="581" mass="66278">MSTTTTDPGPSADYGLLLLTSPVDPQLDVVFVHGLDGSRCKAWTNANDLLWPSWLGEMVPTARIWTYGYKSTVWKKPSKDTLDAHCMTLLRKCRTEGIGDSDKVKVVFVGHSLGGILIKSSLIRASKAPETSDWAPLYKRVISVVFLGTPHRGSEWANRLYIYQFGARICWRPSNWVALIRKRNPILFTVAETFNNIWGTKSILTIKETKGVPIIGLIVRPEDAMTNCVGERVVEVPFDHSRIAKPLFKEEVVSQTIADHLSGLISMDETANVLPQPSRMTSNMQRIFYLHMQKELENKCYGWKTDDVEFQNDIPPDADDLQRASNFRSGKFYFGFPGHEETTVNFKFPSSRSYAEAEWSIDSDDSLYHPGSHTGRLVFPSDFPMRRPQIIWDSPILSAFVRKGRVCVDYPWQRQPFYDVLHGLAAVVIFGPELKITTDPTAPQQRYRCRLHNIERSPVLLDEESSEKDKEWMMRVTSFFSRVYNRPYNDGEVDESRGIVEHQRKIALKAIADFQKHISLHKALTQDPNIAFKQVVTQGELLREERVWADRLDDASSGGLCFRLWFGRKKAKLAGRLIQDS</sequence>
<dbReference type="PANTHER" id="PTHR48182">
    <property type="entry name" value="PROTEIN SERAC1"/>
    <property type="match status" value="1"/>
</dbReference>
<evidence type="ECO:0000259" key="8">
    <source>
        <dbReference type="Pfam" id="PF05057"/>
    </source>
</evidence>
<dbReference type="Proteomes" id="UP000054166">
    <property type="component" value="Unassembled WGS sequence"/>
</dbReference>
<organism evidence="9 10">
    <name type="scientific">Piloderma croceum (strain F 1598)</name>
    <dbReference type="NCBI Taxonomy" id="765440"/>
    <lineage>
        <taxon>Eukaryota</taxon>
        <taxon>Fungi</taxon>
        <taxon>Dikarya</taxon>
        <taxon>Basidiomycota</taxon>
        <taxon>Agaricomycotina</taxon>
        <taxon>Agaricomycetes</taxon>
        <taxon>Agaricomycetidae</taxon>
        <taxon>Atheliales</taxon>
        <taxon>Atheliaceae</taxon>
        <taxon>Piloderma</taxon>
    </lineage>
</organism>
<dbReference type="InParanoid" id="A0A0C3G3S3"/>
<dbReference type="SUPFAM" id="SSF53474">
    <property type="entry name" value="alpha/beta-Hydrolases"/>
    <property type="match status" value="1"/>
</dbReference>
<dbReference type="Gene3D" id="3.40.50.1820">
    <property type="entry name" value="alpha/beta hydrolase"/>
    <property type="match status" value="1"/>
</dbReference>
<dbReference type="PANTHER" id="PTHR48182:SF2">
    <property type="entry name" value="PROTEIN SERAC1"/>
    <property type="match status" value="1"/>
</dbReference>
<dbReference type="EMBL" id="KN832981">
    <property type="protein sequence ID" value="KIM86559.1"/>
    <property type="molecule type" value="Genomic_DNA"/>
</dbReference>
<reference evidence="10" key="2">
    <citation type="submission" date="2015-01" db="EMBL/GenBank/DDBJ databases">
        <title>Evolutionary Origins and Diversification of the Mycorrhizal Mutualists.</title>
        <authorList>
            <consortium name="DOE Joint Genome Institute"/>
            <consortium name="Mycorrhizal Genomics Consortium"/>
            <person name="Kohler A."/>
            <person name="Kuo A."/>
            <person name="Nagy L.G."/>
            <person name="Floudas D."/>
            <person name="Copeland A."/>
            <person name="Barry K.W."/>
            <person name="Cichocki N."/>
            <person name="Veneault-Fourrey C."/>
            <person name="LaButti K."/>
            <person name="Lindquist E.A."/>
            <person name="Lipzen A."/>
            <person name="Lundell T."/>
            <person name="Morin E."/>
            <person name="Murat C."/>
            <person name="Riley R."/>
            <person name="Ohm R."/>
            <person name="Sun H."/>
            <person name="Tunlid A."/>
            <person name="Henrissat B."/>
            <person name="Grigoriev I.V."/>
            <person name="Hibbett D.S."/>
            <person name="Martin F."/>
        </authorList>
    </citation>
    <scope>NUCLEOTIDE SEQUENCE [LARGE SCALE GENOMIC DNA]</scope>
    <source>
        <strain evidence="10">F 1598</strain>
    </source>
</reference>
<evidence type="ECO:0000256" key="1">
    <source>
        <dbReference type="ARBA" id="ARBA00004173"/>
    </source>
</evidence>
<evidence type="ECO:0000256" key="3">
    <source>
        <dbReference type="ARBA" id="ARBA00004370"/>
    </source>
</evidence>
<dbReference type="GO" id="GO:0016020">
    <property type="term" value="C:membrane"/>
    <property type="evidence" value="ECO:0007669"/>
    <property type="project" value="UniProtKB-SubCell"/>
</dbReference>
<dbReference type="AlphaFoldDB" id="A0A0C3G3S3"/>
<dbReference type="Gene3D" id="3.10.110.10">
    <property type="entry name" value="Ubiquitin Conjugating Enzyme"/>
    <property type="match status" value="1"/>
</dbReference>
<keyword evidence="7" id="KW-0472">Membrane</keyword>
<name>A0A0C3G3S3_PILCF</name>
<dbReference type="OrthoDB" id="194358at2759"/>
<evidence type="ECO:0000256" key="7">
    <source>
        <dbReference type="ARBA" id="ARBA00023136"/>
    </source>
</evidence>
<dbReference type="InterPro" id="IPR016135">
    <property type="entry name" value="UBQ-conjugating_enzyme/RWD"/>
</dbReference>
<comment type="similarity">
    <text evidence="4">Belongs to the putative lipase ROG1 family.</text>
</comment>
<keyword evidence="5" id="KW-0256">Endoplasmic reticulum</keyword>
<evidence type="ECO:0000313" key="10">
    <source>
        <dbReference type="Proteomes" id="UP000054166"/>
    </source>
</evidence>
<dbReference type="Pfam" id="PF05057">
    <property type="entry name" value="DUF676"/>
    <property type="match status" value="1"/>
</dbReference>
<dbReference type="SUPFAM" id="SSF54495">
    <property type="entry name" value="UBC-like"/>
    <property type="match status" value="1"/>
</dbReference>
<dbReference type="CDD" id="cd00195">
    <property type="entry name" value="UBCc_UEV"/>
    <property type="match status" value="1"/>
</dbReference>
<evidence type="ECO:0000256" key="4">
    <source>
        <dbReference type="ARBA" id="ARBA00007920"/>
    </source>
</evidence>
<dbReference type="InterPro" id="IPR007751">
    <property type="entry name" value="DUF676_lipase-like"/>
</dbReference>
<keyword evidence="10" id="KW-1185">Reference proteome</keyword>
<dbReference type="InterPro" id="IPR029058">
    <property type="entry name" value="AB_hydrolase_fold"/>
</dbReference>
<gene>
    <name evidence="9" type="ORF">PILCRDRAFT_86305</name>
</gene>
<reference evidence="9 10" key="1">
    <citation type="submission" date="2014-04" db="EMBL/GenBank/DDBJ databases">
        <authorList>
            <consortium name="DOE Joint Genome Institute"/>
            <person name="Kuo A."/>
            <person name="Tarkka M."/>
            <person name="Buscot F."/>
            <person name="Kohler A."/>
            <person name="Nagy L.G."/>
            <person name="Floudas D."/>
            <person name="Copeland A."/>
            <person name="Barry K.W."/>
            <person name="Cichocki N."/>
            <person name="Veneault-Fourrey C."/>
            <person name="LaButti K."/>
            <person name="Lindquist E.A."/>
            <person name="Lipzen A."/>
            <person name="Lundell T."/>
            <person name="Morin E."/>
            <person name="Murat C."/>
            <person name="Sun H."/>
            <person name="Tunlid A."/>
            <person name="Henrissat B."/>
            <person name="Grigoriev I.V."/>
            <person name="Hibbett D.S."/>
            <person name="Martin F."/>
            <person name="Nordberg H.P."/>
            <person name="Cantor M.N."/>
            <person name="Hua S.X."/>
        </authorList>
    </citation>
    <scope>NUCLEOTIDE SEQUENCE [LARGE SCALE GENOMIC DNA]</scope>
    <source>
        <strain evidence="9 10">F 1598</strain>
    </source>
</reference>
<evidence type="ECO:0000256" key="2">
    <source>
        <dbReference type="ARBA" id="ARBA00004240"/>
    </source>
</evidence>
<dbReference type="GO" id="GO:0005739">
    <property type="term" value="C:mitochondrion"/>
    <property type="evidence" value="ECO:0007669"/>
    <property type="project" value="UniProtKB-SubCell"/>
</dbReference>
<evidence type="ECO:0000313" key="9">
    <source>
        <dbReference type="EMBL" id="KIM86559.1"/>
    </source>
</evidence>
<evidence type="ECO:0000256" key="6">
    <source>
        <dbReference type="ARBA" id="ARBA00023128"/>
    </source>
</evidence>
<proteinExistence type="inferred from homology"/>
<protein>
    <recommendedName>
        <fullName evidence="8">DUF676 domain-containing protein</fullName>
    </recommendedName>
</protein>
<accession>A0A0C3G3S3</accession>
<dbReference type="HOGENOM" id="CLU_543029_0_0_1"/>
<dbReference type="InterPro" id="IPR052374">
    <property type="entry name" value="SERAC1"/>
</dbReference>
<comment type="subcellular location">
    <subcellularLocation>
        <location evidence="2">Endoplasmic reticulum</location>
    </subcellularLocation>
    <subcellularLocation>
        <location evidence="3">Membrane</location>
    </subcellularLocation>
    <subcellularLocation>
        <location evidence="1">Mitochondrion</location>
    </subcellularLocation>
</comment>
<feature type="domain" description="DUF676" evidence="8">
    <location>
        <begin position="29"/>
        <end position="160"/>
    </location>
</feature>
<keyword evidence="6" id="KW-0496">Mitochondrion</keyword>